<evidence type="ECO:0000256" key="3">
    <source>
        <dbReference type="ARBA" id="ARBA00022475"/>
    </source>
</evidence>
<evidence type="ECO:0000256" key="8">
    <source>
        <dbReference type="ARBA" id="ARBA00023288"/>
    </source>
</evidence>
<keyword evidence="3" id="KW-1003">Cell membrane</keyword>
<dbReference type="GO" id="GO:0098552">
    <property type="term" value="C:side of membrane"/>
    <property type="evidence" value="ECO:0007669"/>
    <property type="project" value="UniProtKB-KW"/>
</dbReference>
<dbReference type="Pfam" id="PF13206">
    <property type="entry name" value="VSG_B"/>
    <property type="match status" value="1"/>
</dbReference>
<evidence type="ECO:0000256" key="10">
    <source>
        <dbReference type="SAM" id="SignalP"/>
    </source>
</evidence>
<evidence type="ECO:0000259" key="11">
    <source>
        <dbReference type="Pfam" id="PF13206"/>
    </source>
</evidence>
<evidence type="ECO:0000256" key="1">
    <source>
        <dbReference type="ARBA" id="ARBA00002523"/>
    </source>
</evidence>
<evidence type="ECO:0000256" key="7">
    <source>
        <dbReference type="ARBA" id="ARBA00023180"/>
    </source>
</evidence>
<feature type="region of interest" description="Disordered" evidence="9">
    <location>
        <begin position="378"/>
        <end position="410"/>
    </location>
</feature>
<feature type="compositionally biased region" description="Polar residues" evidence="9">
    <location>
        <begin position="431"/>
        <end position="444"/>
    </location>
</feature>
<evidence type="ECO:0000256" key="6">
    <source>
        <dbReference type="ARBA" id="ARBA00023136"/>
    </source>
</evidence>
<dbReference type="VEuPathDB" id="TriTrypDB:Tb927.9.570"/>
<feature type="compositionally biased region" description="Basic and acidic residues" evidence="9">
    <location>
        <begin position="389"/>
        <end position="401"/>
    </location>
</feature>
<dbReference type="InterPro" id="IPR025932">
    <property type="entry name" value="Trypano_VSG_B_N_dom"/>
</dbReference>
<accession>A0A1J0RAX2</accession>
<keyword evidence="7" id="KW-0325">Glycoprotein</keyword>
<evidence type="ECO:0000256" key="9">
    <source>
        <dbReference type="SAM" id="MobiDB-lite"/>
    </source>
</evidence>
<evidence type="ECO:0000313" key="12">
    <source>
        <dbReference type="EMBL" id="APD74948.1"/>
    </source>
</evidence>
<dbReference type="EMBL" id="KX700992">
    <property type="protein sequence ID" value="APD74948.1"/>
    <property type="molecule type" value="Genomic_DNA"/>
</dbReference>
<comment type="subcellular location">
    <subcellularLocation>
        <location evidence="2">Cell membrane</location>
        <topology evidence="2">Lipid-anchor</topology>
        <topology evidence="2">GPI-anchor</topology>
    </subcellularLocation>
</comment>
<keyword evidence="6" id="KW-0472">Membrane</keyword>
<dbReference type="VEuPathDB" id="TriTrypDB:Tb427_000505700"/>
<keyword evidence="8" id="KW-0449">Lipoprotein</keyword>
<dbReference type="VEuPathDB" id="TriTrypDB:Tb1125.9.570"/>
<proteinExistence type="predicted"/>
<reference evidence="12" key="1">
    <citation type="submission" date="2016-08" db="EMBL/GenBank/DDBJ databases">
        <title>VSG repertoire of Trypanosoma brucei EATRO 1125.</title>
        <authorList>
            <person name="Cross G.A."/>
        </authorList>
    </citation>
    <scope>NUCLEOTIDE SEQUENCE</scope>
    <source>
        <strain evidence="12">EATRO 1125</strain>
    </source>
</reference>
<sequence>MTAQQIVTHLALLVLLVAASGRAAAPDDGDNLPTMVLLCPALQLADGDIKLQPEQTELDADLQDLLTINMSLAAENWAAQFKASPDGAKPQGDTQQKQRPGTPEQIAAWTAAKAKVDNTETFQSVLAKYGYTQTNASKLVPLKGPIAQYADAAFEIQEAAKQNTAGGKTDSELKALIKTAIYGHDGTYDESKKEEMGIEGAGDRATTCTAAENSNPIATVATIVACLCAVKDNIATGKAPCGPYTEQNLKWKANGPPTKDLWTKIRSSCPTAANAAVTADRIASAIASAKRAFYAVGTSLYVGKYDDTDCNGSNHGTCIKYADQATGSVPSFEKATWIQKLETVETSLRTRQQNQDIQNEAHTKIETLKQLFKAATKHAEKLTPPTRQHQSDPKLATDTDRNSQAQKTADCTTITNPDECKPEVGCKYNETTNKCENDAQNPVSKTKKETAGDTGVQSAKNKIEKRN</sequence>
<name>A0A1J0RAX2_9TRYP</name>
<evidence type="ECO:0000256" key="2">
    <source>
        <dbReference type="ARBA" id="ARBA00004609"/>
    </source>
</evidence>
<comment type="function">
    <text evidence="1">VSG forms a coat on the surface of the parasite. The trypanosome evades the immune response of the host by expressing a series of antigenically distinct VSGs from an estimated 1000 VSG genes.</text>
</comment>
<evidence type="ECO:0000256" key="4">
    <source>
        <dbReference type="ARBA" id="ARBA00022622"/>
    </source>
</evidence>
<feature type="region of interest" description="Disordered" evidence="9">
    <location>
        <begin position="83"/>
        <end position="103"/>
    </location>
</feature>
<feature type="chain" id="PRO_5013108399" evidence="10">
    <location>
        <begin position="25"/>
        <end position="467"/>
    </location>
</feature>
<feature type="domain" description="Trypanosome variant surface glycoprotein B-type N-terminal" evidence="11">
    <location>
        <begin position="13"/>
        <end position="366"/>
    </location>
</feature>
<feature type="signal peptide" evidence="10">
    <location>
        <begin position="1"/>
        <end position="24"/>
    </location>
</feature>
<feature type="region of interest" description="Disordered" evidence="9">
    <location>
        <begin position="431"/>
        <end position="467"/>
    </location>
</feature>
<keyword evidence="4" id="KW-0336">GPI-anchor</keyword>
<protein>
    <submittedName>
        <fullName evidence="12">Variant surface glycoprotein 1125.4735</fullName>
    </submittedName>
</protein>
<organism evidence="12">
    <name type="scientific">Trypanosoma brucei</name>
    <dbReference type="NCBI Taxonomy" id="5691"/>
    <lineage>
        <taxon>Eukaryota</taxon>
        <taxon>Discoba</taxon>
        <taxon>Euglenozoa</taxon>
        <taxon>Kinetoplastea</taxon>
        <taxon>Metakinetoplastina</taxon>
        <taxon>Trypanosomatida</taxon>
        <taxon>Trypanosomatidae</taxon>
        <taxon>Trypanosoma</taxon>
    </lineage>
</organism>
<evidence type="ECO:0000256" key="5">
    <source>
        <dbReference type="ARBA" id="ARBA00022729"/>
    </source>
</evidence>
<dbReference type="AlphaFoldDB" id="A0A1J0RAX2"/>
<dbReference type="GO" id="GO:0005886">
    <property type="term" value="C:plasma membrane"/>
    <property type="evidence" value="ECO:0007669"/>
    <property type="project" value="UniProtKB-SubCell"/>
</dbReference>
<keyword evidence="5 10" id="KW-0732">Signal</keyword>